<organism evidence="2 3">
    <name type="scientific">Ureibacillus thermosphaericus</name>
    <dbReference type="NCBI Taxonomy" id="51173"/>
    <lineage>
        <taxon>Bacteria</taxon>
        <taxon>Bacillati</taxon>
        <taxon>Bacillota</taxon>
        <taxon>Bacilli</taxon>
        <taxon>Bacillales</taxon>
        <taxon>Caryophanaceae</taxon>
        <taxon>Ureibacillus</taxon>
    </lineage>
</organism>
<reference evidence="2 3" key="1">
    <citation type="submission" date="2020-08" db="EMBL/GenBank/DDBJ databases">
        <title>Genomic Encyclopedia of Type Strains, Phase IV (KMG-IV): sequencing the most valuable type-strain genomes for metagenomic binning, comparative biology and taxonomic classification.</title>
        <authorList>
            <person name="Goeker M."/>
        </authorList>
    </citation>
    <scope>NUCLEOTIDE SEQUENCE [LARGE SCALE GENOMIC DNA]</scope>
    <source>
        <strain evidence="2 3">DSM 10633</strain>
    </source>
</reference>
<protein>
    <recommendedName>
        <fullName evidence="4">Glucosamine 6-phosphate synthetase</fullName>
    </recommendedName>
</protein>
<proteinExistence type="predicted"/>
<dbReference type="EMBL" id="JACHGZ010000019">
    <property type="protein sequence ID" value="MBB5149338.1"/>
    <property type="molecule type" value="Genomic_DNA"/>
</dbReference>
<keyword evidence="1" id="KW-0812">Transmembrane</keyword>
<accession>A0A840PYP1</accession>
<dbReference type="RefSeq" id="WP_184656233.1">
    <property type="nucleotide sequence ID" value="NZ_JAAXPW010000022.1"/>
</dbReference>
<sequence length="132" mass="15415">MQNVSKRTILWIVPILILFIFWYMYKPTDGAEYIYYIKTQTSSSSPSLNYEDALNKTCENEEWIYFKTNNRQHVVEFKGVCPVDGQEKADINLQFIVEKDLSDFKVGAMLLKGEQQTPEKRDAFLNEVLSSQ</sequence>
<dbReference type="Proteomes" id="UP000557217">
    <property type="component" value="Unassembled WGS sequence"/>
</dbReference>
<evidence type="ECO:0000256" key="1">
    <source>
        <dbReference type="SAM" id="Phobius"/>
    </source>
</evidence>
<comment type="caution">
    <text evidence="2">The sequence shown here is derived from an EMBL/GenBank/DDBJ whole genome shotgun (WGS) entry which is preliminary data.</text>
</comment>
<keyword evidence="1" id="KW-0472">Membrane</keyword>
<keyword evidence="1" id="KW-1133">Transmembrane helix</keyword>
<gene>
    <name evidence="2" type="ORF">HNR36_001728</name>
</gene>
<dbReference type="AlphaFoldDB" id="A0A840PYP1"/>
<evidence type="ECO:0008006" key="4">
    <source>
        <dbReference type="Google" id="ProtNLM"/>
    </source>
</evidence>
<name>A0A840PYP1_URETH</name>
<keyword evidence="3" id="KW-1185">Reference proteome</keyword>
<feature type="transmembrane region" description="Helical" evidence="1">
    <location>
        <begin position="9"/>
        <end position="25"/>
    </location>
</feature>
<evidence type="ECO:0000313" key="3">
    <source>
        <dbReference type="Proteomes" id="UP000557217"/>
    </source>
</evidence>
<evidence type="ECO:0000313" key="2">
    <source>
        <dbReference type="EMBL" id="MBB5149338.1"/>
    </source>
</evidence>